<gene>
    <name evidence="2" type="ORF">BD626DRAFT_108740</name>
</gene>
<feature type="compositionally biased region" description="Low complexity" evidence="1">
    <location>
        <begin position="311"/>
        <end position="329"/>
    </location>
</feature>
<dbReference type="Proteomes" id="UP000320762">
    <property type="component" value="Unassembled WGS sequence"/>
</dbReference>
<dbReference type="OrthoDB" id="10339419at2759"/>
<feature type="region of interest" description="Disordered" evidence="1">
    <location>
        <begin position="211"/>
        <end position="356"/>
    </location>
</feature>
<protein>
    <submittedName>
        <fullName evidence="2">Uncharacterized protein</fullName>
    </submittedName>
</protein>
<evidence type="ECO:0000313" key="2">
    <source>
        <dbReference type="EMBL" id="TRM67965.1"/>
    </source>
</evidence>
<organism evidence="2 3">
    <name type="scientific">Schizophyllum amplum</name>
    <dbReference type="NCBI Taxonomy" id="97359"/>
    <lineage>
        <taxon>Eukaryota</taxon>
        <taxon>Fungi</taxon>
        <taxon>Dikarya</taxon>
        <taxon>Basidiomycota</taxon>
        <taxon>Agaricomycotina</taxon>
        <taxon>Agaricomycetes</taxon>
        <taxon>Agaricomycetidae</taxon>
        <taxon>Agaricales</taxon>
        <taxon>Schizophyllaceae</taxon>
        <taxon>Schizophyllum</taxon>
    </lineage>
</organism>
<feature type="region of interest" description="Disordered" evidence="1">
    <location>
        <begin position="435"/>
        <end position="464"/>
    </location>
</feature>
<name>A0A550CT60_9AGAR</name>
<keyword evidence="3" id="KW-1185">Reference proteome</keyword>
<evidence type="ECO:0000313" key="3">
    <source>
        <dbReference type="Proteomes" id="UP000320762"/>
    </source>
</evidence>
<sequence length="464" mass="50730">MKHVSLLLPPWKRKERSPETVSAALSPSRGGSFRFNNMRVDPDHHTGHRATPGSLGVKRTRSRGSSSESYLDMDEGRSQHSRTPSLRVLRSSKSVVCLSPSRPAPPPPLYPLSSLSASCEHIQPLRQLISIVVREQSPIPETTLAAPLGDPRGSSYFLTSPEAQRGSDTPELDGVWEGFLREMEEEDHFIDPACPSRSLAIDALSPLPPPRLFRSRSDAPLQRGSQLPSCNERLLLTQRSHTASSTPPRGMQSTPMAADMSGRSVPFTENELDDRDDRDSLIDPLLSFPRPPPLIIRKRLPPPISVPPTPSFSSTSSSSSSTPSPNDTPIGTPTTPKRPHPYANPLNRPANLAGTPASDGDVLDYYATSSTTSSMWAASPEKQGRAGASRDEPYMLHHWEYPSSSSMDLFQRADSRVDIGAAMLAIGTHRSYLSAMGRQAPSRRSRSRRENHNTTTSVSWGIAV</sequence>
<dbReference type="EMBL" id="VDMD01000002">
    <property type="protein sequence ID" value="TRM67965.1"/>
    <property type="molecule type" value="Genomic_DNA"/>
</dbReference>
<evidence type="ECO:0000256" key="1">
    <source>
        <dbReference type="SAM" id="MobiDB-lite"/>
    </source>
</evidence>
<dbReference type="AlphaFoldDB" id="A0A550CT60"/>
<comment type="caution">
    <text evidence="2">The sequence shown here is derived from an EMBL/GenBank/DDBJ whole genome shotgun (WGS) entry which is preliminary data.</text>
</comment>
<feature type="compositionally biased region" description="Polar residues" evidence="1">
    <location>
        <begin position="237"/>
        <end position="255"/>
    </location>
</feature>
<proteinExistence type="predicted"/>
<accession>A0A550CT60</accession>
<feature type="region of interest" description="Disordered" evidence="1">
    <location>
        <begin position="1"/>
        <end position="86"/>
    </location>
</feature>
<reference evidence="2 3" key="1">
    <citation type="journal article" date="2019" name="New Phytol.">
        <title>Comparative genomics reveals unique wood-decay strategies and fruiting body development in the Schizophyllaceae.</title>
        <authorList>
            <person name="Almasi E."/>
            <person name="Sahu N."/>
            <person name="Krizsan K."/>
            <person name="Balint B."/>
            <person name="Kovacs G.M."/>
            <person name="Kiss B."/>
            <person name="Cseklye J."/>
            <person name="Drula E."/>
            <person name="Henrissat B."/>
            <person name="Nagy I."/>
            <person name="Chovatia M."/>
            <person name="Adam C."/>
            <person name="LaButti K."/>
            <person name="Lipzen A."/>
            <person name="Riley R."/>
            <person name="Grigoriev I.V."/>
            <person name="Nagy L.G."/>
        </authorList>
    </citation>
    <scope>NUCLEOTIDE SEQUENCE [LARGE SCALE GENOMIC DNA]</scope>
    <source>
        <strain evidence="2 3">NL-1724</strain>
    </source>
</reference>
<feature type="compositionally biased region" description="Pro residues" evidence="1">
    <location>
        <begin position="301"/>
        <end position="310"/>
    </location>
</feature>
<feature type="compositionally biased region" description="Polar residues" evidence="1">
    <location>
        <begin position="453"/>
        <end position="464"/>
    </location>
</feature>